<dbReference type="Gene3D" id="3.30.65.10">
    <property type="entry name" value="Bacterial Topoisomerase I, domain 1"/>
    <property type="match status" value="1"/>
</dbReference>
<reference evidence="3 4" key="1">
    <citation type="submission" date="2019-02" db="EMBL/GenBank/DDBJ databases">
        <title>Deep-cultivation of Planctomycetes and their phenomic and genomic characterization uncovers novel biology.</title>
        <authorList>
            <person name="Wiegand S."/>
            <person name="Jogler M."/>
            <person name="Boedeker C."/>
            <person name="Pinto D."/>
            <person name="Vollmers J."/>
            <person name="Rivas-Marin E."/>
            <person name="Kohn T."/>
            <person name="Peeters S.H."/>
            <person name="Heuer A."/>
            <person name="Rast P."/>
            <person name="Oberbeckmann S."/>
            <person name="Bunk B."/>
            <person name="Jeske O."/>
            <person name="Meyerdierks A."/>
            <person name="Storesund J.E."/>
            <person name="Kallscheuer N."/>
            <person name="Luecker S."/>
            <person name="Lage O.M."/>
            <person name="Pohl T."/>
            <person name="Merkel B.J."/>
            <person name="Hornburger P."/>
            <person name="Mueller R.-W."/>
            <person name="Bruemmer F."/>
            <person name="Labrenz M."/>
            <person name="Spormann A.M."/>
            <person name="Op den Camp H."/>
            <person name="Overmann J."/>
            <person name="Amann R."/>
            <person name="Jetten M.S.M."/>
            <person name="Mascher T."/>
            <person name="Medema M.H."/>
            <person name="Devos D.P."/>
            <person name="Kaster A.-K."/>
            <person name="Ovreas L."/>
            <person name="Rohde M."/>
            <person name="Galperin M.Y."/>
            <person name="Jogler C."/>
        </authorList>
    </citation>
    <scope>NUCLEOTIDE SEQUENCE [LARGE SCALE GENOMIC DNA]</scope>
    <source>
        <strain evidence="3 4">ETA_A8</strain>
    </source>
</reference>
<keyword evidence="3" id="KW-0413">Isomerase</keyword>
<dbReference type="Pfam" id="PF01396">
    <property type="entry name" value="Zn_ribbon_Top1"/>
    <property type="match status" value="1"/>
</dbReference>
<dbReference type="GO" id="GO:0006265">
    <property type="term" value="P:DNA topological change"/>
    <property type="evidence" value="ECO:0007669"/>
    <property type="project" value="InterPro"/>
</dbReference>
<feature type="domain" description="DUF2726" evidence="2">
    <location>
        <begin position="39"/>
        <end position="151"/>
    </location>
</feature>
<dbReference type="InterPro" id="IPR013498">
    <property type="entry name" value="Topo_IA_Znf"/>
</dbReference>
<gene>
    <name evidence="3" type="ORF">ETAA8_09280</name>
</gene>
<dbReference type="KEGG" id="aagg:ETAA8_09280"/>
<evidence type="ECO:0000313" key="3">
    <source>
        <dbReference type="EMBL" id="QDU25856.1"/>
    </source>
</evidence>
<evidence type="ECO:0000259" key="2">
    <source>
        <dbReference type="Pfam" id="PF10881"/>
    </source>
</evidence>
<dbReference type="InterPro" id="IPR024402">
    <property type="entry name" value="DUF2726"/>
</dbReference>
<evidence type="ECO:0000313" key="4">
    <source>
        <dbReference type="Proteomes" id="UP000315017"/>
    </source>
</evidence>
<dbReference type="GO" id="GO:0003677">
    <property type="term" value="F:DNA binding"/>
    <property type="evidence" value="ECO:0007669"/>
    <property type="project" value="InterPro"/>
</dbReference>
<dbReference type="GO" id="GO:0005694">
    <property type="term" value="C:chromosome"/>
    <property type="evidence" value="ECO:0007669"/>
    <property type="project" value="InterPro"/>
</dbReference>
<keyword evidence="4" id="KW-1185">Reference proteome</keyword>
<evidence type="ECO:0000259" key="1">
    <source>
        <dbReference type="Pfam" id="PF01396"/>
    </source>
</evidence>
<dbReference type="OrthoDB" id="9813328at2"/>
<protein>
    <submittedName>
        <fullName evidence="3">Topoisomerase DNA binding C4 zinc finger</fullName>
    </submittedName>
</protein>
<dbReference type="SUPFAM" id="SSF57783">
    <property type="entry name" value="Zinc beta-ribbon"/>
    <property type="match status" value="1"/>
</dbReference>
<accession>A0A517Y6L7</accession>
<dbReference type="AlphaFoldDB" id="A0A517Y6L7"/>
<dbReference type="InterPro" id="IPR014538">
    <property type="entry name" value="UCP028063_topo_Znf"/>
</dbReference>
<organism evidence="3 4">
    <name type="scientific">Anatilimnocola aggregata</name>
    <dbReference type="NCBI Taxonomy" id="2528021"/>
    <lineage>
        <taxon>Bacteria</taxon>
        <taxon>Pseudomonadati</taxon>
        <taxon>Planctomycetota</taxon>
        <taxon>Planctomycetia</taxon>
        <taxon>Pirellulales</taxon>
        <taxon>Pirellulaceae</taxon>
        <taxon>Anatilimnocola</taxon>
    </lineage>
</organism>
<sequence>MTDAEPKGCLAAILSLFGISLGGPAKVSVELPYRQRDDFLSAAELSFYRVLATALGNRAVVCPKVSIADIFFVVRPNENQSYRNKIDRKHVDFLLCDPMTMKPRCGVELDDSSHARRDRQERDEFVDEVFEVAGLPLVRVPAKSAYSPAALLAFIEPHLSGPVANSLPPDVQSSGPPACPKCGVLMVERVAKKGQSAGQSFFGCPNYPKCREIVQSL</sequence>
<proteinExistence type="predicted"/>
<name>A0A517Y6L7_9BACT</name>
<dbReference type="Proteomes" id="UP000315017">
    <property type="component" value="Chromosome"/>
</dbReference>
<dbReference type="GO" id="GO:0003916">
    <property type="term" value="F:DNA topoisomerase activity"/>
    <property type="evidence" value="ECO:0007669"/>
    <property type="project" value="InterPro"/>
</dbReference>
<feature type="domain" description="DNA topoisomerase type IA zn finger" evidence="1">
    <location>
        <begin position="179"/>
        <end position="213"/>
    </location>
</feature>
<dbReference type="PIRSF" id="PIRSF028063">
    <property type="entry name" value="UCP028063"/>
    <property type="match status" value="1"/>
</dbReference>
<dbReference type="EMBL" id="CP036274">
    <property type="protein sequence ID" value="QDU25856.1"/>
    <property type="molecule type" value="Genomic_DNA"/>
</dbReference>
<dbReference type="RefSeq" id="WP_145085483.1">
    <property type="nucleotide sequence ID" value="NZ_CP036274.1"/>
</dbReference>
<dbReference type="Pfam" id="PF10881">
    <property type="entry name" value="DUF2726"/>
    <property type="match status" value="1"/>
</dbReference>